<keyword evidence="2" id="KW-0012">Acyltransferase</keyword>
<dbReference type="PROSITE" id="PS51186">
    <property type="entry name" value="GNAT"/>
    <property type="match status" value="1"/>
</dbReference>
<proteinExistence type="predicted"/>
<dbReference type="InterPro" id="IPR000182">
    <property type="entry name" value="GNAT_dom"/>
</dbReference>
<dbReference type="SUPFAM" id="SSF55729">
    <property type="entry name" value="Acyl-CoA N-acyltransferases (Nat)"/>
    <property type="match status" value="1"/>
</dbReference>
<organism evidence="4 5">
    <name type="scientific">Ignisphaera aggregans</name>
    <dbReference type="NCBI Taxonomy" id="334771"/>
    <lineage>
        <taxon>Archaea</taxon>
        <taxon>Thermoproteota</taxon>
        <taxon>Thermoprotei</taxon>
        <taxon>Desulfurococcales</taxon>
        <taxon>Desulfurococcaceae</taxon>
        <taxon>Ignisphaera</taxon>
    </lineage>
</organism>
<dbReference type="InterPro" id="IPR045047">
    <property type="entry name" value="Ard1-like"/>
</dbReference>
<reference evidence="4" key="1">
    <citation type="journal article" date="2020" name="ISME J.">
        <title>Gammaproteobacteria mediating utilization of methyl-, sulfur- and petroleum organic compounds in deep ocean hydrothermal plumes.</title>
        <authorList>
            <person name="Zhou Z."/>
            <person name="Liu Y."/>
            <person name="Pan J."/>
            <person name="Cron B.R."/>
            <person name="Toner B.M."/>
            <person name="Anantharaman K."/>
            <person name="Breier J.A."/>
            <person name="Dick G.J."/>
            <person name="Li M."/>
        </authorList>
    </citation>
    <scope>NUCLEOTIDE SEQUENCE</scope>
    <source>
        <strain evidence="4">SZUA-1435</strain>
    </source>
</reference>
<evidence type="ECO:0000313" key="5">
    <source>
        <dbReference type="Proteomes" id="UP000605805"/>
    </source>
</evidence>
<dbReference type="Gene3D" id="3.40.630.30">
    <property type="match status" value="1"/>
</dbReference>
<dbReference type="Proteomes" id="UP000605805">
    <property type="component" value="Unassembled WGS sequence"/>
</dbReference>
<dbReference type="AlphaFoldDB" id="A0A832YZ72"/>
<evidence type="ECO:0000256" key="1">
    <source>
        <dbReference type="ARBA" id="ARBA00022679"/>
    </source>
</evidence>
<evidence type="ECO:0000313" key="4">
    <source>
        <dbReference type="EMBL" id="HIP56476.1"/>
    </source>
</evidence>
<sequence length="165" mass="19360">MERSSLPNLVIRECLSEELQKVAEIEKLCFKDPYPIHLLAMLRALYPELFLVAIVDNNIVGYVSAIVRREQVGHIVSICVHPMYRRRGIGTMLMKEVERRLREMFSICTFRLEVRVSNTPAISMYQKLGYRIVERLPRYYQDGEDAYMMIKDVCIEKATEVNNLR</sequence>
<keyword evidence="1 4" id="KW-0808">Transferase</keyword>
<name>A0A832YZ72_9CREN</name>
<dbReference type="PANTHER" id="PTHR23091">
    <property type="entry name" value="N-TERMINAL ACETYLTRANSFERASE"/>
    <property type="match status" value="1"/>
</dbReference>
<dbReference type="PANTHER" id="PTHR23091:SF4">
    <property type="entry name" value="N-TERMINAL AMINO-ACID N(ALPHA)-ACETYLTRANSFERASE NATA"/>
    <property type="match status" value="1"/>
</dbReference>
<comment type="caution">
    <text evidence="4">The sequence shown here is derived from an EMBL/GenBank/DDBJ whole genome shotgun (WGS) entry which is preliminary data.</text>
</comment>
<dbReference type="Pfam" id="PF00583">
    <property type="entry name" value="Acetyltransf_1"/>
    <property type="match status" value="1"/>
</dbReference>
<evidence type="ECO:0000256" key="2">
    <source>
        <dbReference type="ARBA" id="ARBA00023315"/>
    </source>
</evidence>
<dbReference type="InterPro" id="IPR016181">
    <property type="entry name" value="Acyl_CoA_acyltransferase"/>
</dbReference>
<dbReference type="GO" id="GO:0031415">
    <property type="term" value="C:NatA complex"/>
    <property type="evidence" value="ECO:0007669"/>
    <property type="project" value="InterPro"/>
</dbReference>
<dbReference type="NCBIfam" id="TIGR01575">
    <property type="entry name" value="rimI"/>
    <property type="match status" value="1"/>
</dbReference>
<feature type="domain" description="N-acetyltransferase" evidence="3">
    <location>
        <begin position="9"/>
        <end position="154"/>
    </location>
</feature>
<evidence type="ECO:0000259" key="3">
    <source>
        <dbReference type="PROSITE" id="PS51186"/>
    </source>
</evidence>
<gene>
    <name evidence="4" type="primary">rimI</name>
    <name evidence="4" type="ORF">EYH02_00150</name>
</gene>
<dbReference type="InterPro" id="IPR006464">
    <property type="entry name" value="AcTrfase_RimI/Ard1"/>
</dbReference>
<dbReference type="GO" id="GO:0004596">
    <property type="term" value="F:protein-N-terminal amino-acid acetyltransferase activity"/>
    <property type="evidence" value="ECO:0007669"/>
    <property type="project" value="InterPro"/>
</dbReference>
<protein>
    <submittedName>
        <fullName evidence="4">Ribosomal-protein-alanine N-acetyltransferase</fullName>
    </submittedName>
</protein>
<accession>A0A832YZ72</accession>
<dbReference type="CDD" id="cd04301">
    <property type="entry name" value="NAT_SF"/>
    <property type="match status" value="1"/>
</dbReference>
<dbReference type="EMBL" id="DQTV01000005">
    <property type="protein sequence ID" value="HIP56476.1"/>
    <property type="molecule type" value="Genomic_DNA"/>
</dbReference>